<dbReference type="SUPFAM" id="SSF109854">
    <property type="entry name" value="DinB/YfiT-like putative metalloenzymes"/>
    <property type="match status" value="1"/>
</dbReference>
<protein>
    <submittedName>
        <fullName evidence="2">DinB family protein</fullName>
    </submittedName>
</protein>
<dbReference type="EMBL" id="JAETXX010000001">
    <property type="protein sequence ID" value="MCF8713832.1"/>
    <property type="molecule type" value="Genomic_DNA"/>
</dbReference>
<organism evidence="2 3">
    <name type="scientific">Joostella atrarenae</name>
    <dbReference type="NCBI Taxonomy" id="679257"/>
    <lineage>
        <taxon>Bacteria</taxon>
        <taxon>Pseudomonadati</taxon>
        <taxon>Bacteroidota</taxon>
        <taxon>Flavobacteriia</taxon>
        <taxon>Flavobacteriales</taxon>
        <taxon>Flavobacteriaceae</taxon>
        <taxon>Joostella</taxon>
    </lineage>
</organism>
<proteinExistence type="predicted"/>
<feature type="domain" description="DinB-like" evidence="1">
    <location>
        <begin position="9"/>
        <end position="145"/>
    </location>
</feature>
<keyword evidence="3" id="KW-1185">Reference proteome</keyword>
<evidence type="ECO:0000313" key="3">
    <source>
        <dbReference type="Proteomes" id="UP000829517"/>
    </source>
</evidence>
<sequence>MIDYQFNILEKSREAVLKKTENLSEEQINKIPEGFKNNIAWNVIHLLVTQQLLCYKLAGKEMYVSEEVVNSYRKGTAPDPSKPVSLEDFNKFKEELVLNIKRIKEDYKKVTSFNSYPTSAGITLNSIEDAIAFNNYHEGLHTGFINALLRAIQA</sequence>
<dbReference type="Pfam" id="PF12867">
    <property type="entry name" value="DinB_2"/>
    <property type="match status" value="1"/>
</dbReference>
<gene>
    <name evidence="2" type="ORF">JM658_03245</name>
</gene>
<dbReference type="InterPro" id="IPR034660">
    <property type="entry name" value="DinB/YfiT-like"/>
</dbReference>
<name>A0ABS9J097_9FLAO</name>
<comment type="caution">
    <text evidence="2">The sequence shown here is derived from an EMBL/GenBank/DDBJ whole genome shotgun (WGS) entry which is preliminary data.</text>
</comment>
<dbReference type="Proteomes" id="UP000829517">
    <property type="component" value="Unassembled WGS sequence"/>
</dbReference>
<evidence type="ECO:0000313" key="2">
    <source>
        <dbReference type="EMBL" id="MCF8713832.1"/>
    </source>
</evidence>
<dbReference type="InterPro" id="IPR024775">
    <property type="entry name" value="DinB-like"/>
</dbReference>
<accession>A0ABS9J097</accession>
<dbReference type="Gene3D" id="1.20.120.450">
    <property type="entry name" value="dinb family like domain"/>
    <property type="match status" value="1"/>
</dbReference>
<reference evidence="2 3" key="1">
    <citation type="submission" date="2021-01" db="EMBL/GenBank/DDBJ databases">
        <title>Genome sequencing of Joostella atrarenae M1-2 (= KCTC 23194).</title>
        <authorList>
            <person name="Zakaria M.R."/>
            <person name="Lam M.Q."/>
            <person name="Chong C.S."/>
        </authorList>
    </citation>
    <scope>NUCLEOTIDE SEQUENCE [LARGE SCALE GENOMIC DNA]</scope>
    <source>
        <strain evidence="2 3">M1-2</strain>
    </source>
</reference>
<dbReference type="RefSeq" id="WP_236957791.1">
    <property type="nucleotide sequence ID" value="NZ_JAETXX010000001.1"/>
</dbReference>
<evidence type="ECO:0000259" key="1">
    <source>
        <dbReference type="Pfam" id="PF12867"/>
    </source>
</evidence>